<protein>
    <submittedName>
        <fullName evidence="1">Putative methyltransferase</fullName>
    </submittedName>
</protein>
<dbReference type="Gene3D" id="3.40.50.150">
    <property type="entry name" value="Vaccinia Virus protein VP39"/>
    <property type="match status" value="1"/>
</dbReference>
<dbReference type="InterPro" id="IPR029063">
    <property type="entry name" value="SAM-dependent_MTases_sf"/>
</dbReference>
<dbReference type="EMBL" id="MT143114">
    <property type="protein sequence ID" value="QJA93004.1"/>
    <property type="molecule type" value="Genomic_DNA"/>
</dbReference>
<keyword evidence="1" id="KW-0808">Transferase</keyword>
<organism evidence="1">
    <name type="scientific">viral metagenome</name>
    <dbReference type="NCBI Taxonomy" id="1070528"/>
    <lineage>
        <taxon>unclassified sequences</taxon>
        <taxon>metagenomes</taxon>
        <taxon>organismal metagenomes</taxon>
    </lineage>
</organism>
<accession>A0A6M3LI09</accession>
<dbReference type="SUPFAM" id="SSF53335">
    <property type="entry name" value="S-adenosyl-L-methionine-dependent methyltransferases"/>
    <property type="match status" value="1"/>
</dbReference>
<name>A0A6M3LI09_9ZZZZ</name>
<evidence type="ECO:0000313" key="1">
    <source>
        <dbReference type="EMBL" id="QJA93004.1"/>
    </source>
</evidence>
<dbReference type="GO" id="GO:0008168">
    <property type="term" value="F:methyltransferase activity"/>
    <property type="evidence" value="ECO:0007669"/>
    <property type="project" value="UniProtKB-KW"/>
</dbReference>
<keyword evidence="1" id="KW-0489">Methyltransferase</keyword>
<proteinExistence type="predicted"/>
<gene>
    <name evidence="1" type="ORF">MM415B04391_0010</name>
</gene>
<dbReference type="AlphaFoldDB" id="A0A6M3LI09"/>
<dbReference type="GO" id="GO:0032259">
    <property type="term" value="P:methylation"/>
    <property type="evidence" value="ECO:0007669"/>
    <property type="project" value="UniProtKB-KW"/>
</dbReference>
<reference evidence="1" key="1">
    <citation type="submission" date="2020-03" db="EMBL/GenBank/DDBJ databases">
        <title>The deep terrestrial virosphere.</title>
        <authorList>
            <person name="Holmfeldt K."/>
            <person name="Nilsson E."/>
            <person name="Simone D."/>
            <person name="Lopez-Fernandez M."/>
            <person name="Wu X."/>
            <person name="de Brujin I."/>
            <person name="Lundin D."/>
            <person name="Andersson A."/>
            <person name="Bertilsson S."/>
            <person name="Dopson M."/>
        </authorList>
    </citation>
    <scope>NUCLEOTIDE SEQUENCE</scope>
    <source>
        <strain evidence="1">MM415B04391</strain>
    </source>
</reference>
<sequence>MRQLKPYRIFQQIYNPLQRESVQSRGKLQLDFLKKHGLKPHHSLLDIGCARLWGGQFFIEYLDVNKYCGIDNNLEVIKACEVLIEHLNFLSSKNPTIMLSNDCLFDLDIKFDFGIASGIFNHNTIETLRQYLYNLHKKIDMFFLDMNLANIDYIYQESENSIVSMFTYDTLCKGIDGICYLIKVDGSFSHFHADLSKYPGVKCIERQIFQVKWM</sequence>